<dbReference type="Proteomes" id="UP000069906">
    <property type="component" value="Chromosome"/>
</dbReference>
<gene>
    <name evidence="4" type="primary">hbd2</name>
    <name evidence="4" type="ORF">HLASF_0729</name>
</gene>
<dbReference type="InterPro" id="IPR018376">
    <property type="entry name" value="Enoyl-CoA_hyd/isom_CS"/>
</dbReference>
<accession>A0A0F7PAR3</accession>
<dbReference type="GO" id="GO:0004300">
    <property type="term" value="F:enoyl-CoA hydratase activity"/>
    <property type="evidence" value="ECO:0007669"/>
    <property type="project" value="UniProtKB-EC"/>
</dbReference>
<evidence type="ECO:0000256" key="3">
    <source>
        <dbReference type="RuleBase" id="RU003707"/>
    </source>
</evidence>
<dbReference type="PROSITE" id="PS00166">
    <property type="entry name" value="ENOYL_COA_HYDRATASE"/>
    <property type="match status" value="1"/>
</dbReference>
<dbReference type="PANTHER" id="PTHR11941">
    <property type="entry name" value="ENOYL-COA HYDRATASE-RELATED"/>
    <property type="match status" value="1"/>
</dbReference>
<dbReference type="InterPro" id="IPR001753">
    <property type="entry name" value="Enoyl-CoA_hydra/iso"/>
</dbReference>
<dbReference type="EMBL" id="CP008874">
    <property type="protein sequence ID" value="AKH97225.1"/>
    <property type="molecule type" value="Genomic_DNA"/>
</dbReference>
<dbReference type="InterPro" id="IPR029045">
    <property type="entry name" value="ClpP/crotonase-like_dom_sf"/>
</dbReference>
<dbReference type="FunFam" id="3.90.226.10:FF:000009">
    <property type="entry name" value="Carnitinyl-CoA dehydratase"/>
    <property type="match status" value="1"/>
</dbReference>
<dbReference type="SUPFAM" id="SSF52096">
    <property type="entry name" value="ClpP/crotonase"/>
    <property type="match status" value="1"/>
</dbReference>
<evidence type="ECO:0000256" key="2">
    <source>
        <dbReference type="ARBA" id="ARBA00023239"/>
    </source>
</evidence>
<dbReference type="Pfam" id="PF00378">
    <property type="entry name" value="ECH_1"/>
    <property type="match status" value="1"/>
</dbReference>
<comment type="similarity">
    <text evidence="1 3">Belongs to the enoyl-CoA hydratase/isomerase family.</text>
</comment>
<dbReference type="FunFam" id="1.10.12.10:FF:000001">
    <property type="entry name" value="Probable enoyl-CoA hydratase, mitochondrial"/>
    <property type="match status" value="1"/>
</dbReference>
<name>A0A0F7PAR3_9EURY</name>
<organism evidence="4 5">
    <name type="scientific">Halanaeroarchaeum sulfurireducens</name>
    <dbReference type="NCBI Taxonomy" id="1604004"/>
    <lineage>
        <taxon>Archaea</taxon>
        <taxon>Methanobacteriati</taxon>
        <taxon>Methanobacteriota</taxon>
        <taxon>Stenosarchaea group</taxon>
        <taxon>Halobacteria</taxon>
        <taxon>Halobacteriales</taxon>
        <taxon>Halobacteriaceae</taxon>
        <taxon>Halanaeroarchaeum</taxon>
    </lineage>
</organism>
<evidence type="ECO:0000256" key="1">
    <source>
        <dbReference type="ARBA" id="ARBA00005254"/>
    </source>
</evidence>
<protein>
    <submittedName>
        <fullName evidence="4">Enoyl-CoA hydratase</fullName>
        <ecNumber evidence="4">4.2.1.17</ecNumber>
    </submittedName>
</protein>
<dbReference type="GO" id="GO:0006635">
    <property type="term" value="P:fatty acid beta-oxidation"/>
    <property type="evidence" value="ECO:0007669"/>
    <property type="project" value="TreeGrafter"/>
</dbReference>
<dbReference type="AlphaFoldDB" id="A0A0F7PAR3"/>
<dbReference type="PANTHER" id="PTHR11941:SF54">
    <property type="entry name" value="ENOYL-COA HYDRATASE, MITOCHONDRIAL"/>
    <property type="match status" value="1"/>
</dbReference>
<sequence>MRRTTVRSTMSDTVRYDIDADEVATVTVDRPDKLNALTTETLSALQDAVATAEEDGARALVITGAGEESFIVGADISFLKDLDPDEAHEYASLGHDLIDAIETFPAPVIAAINGYAFGGGAEITLGCDLRVASERAIIGQTEIDLGIIPGWGATQRLPRLVGDETARRLIYFGDRVDATDANKIGLVGEVVAHEELYDRVNELASELAAQPAFALEAAKEAINQSHEGSQAAGLAFERRMWSSLFGTHDQQEGMAAFLEDREPEFE</sequence>
<dbReference type="HOGENOM" id="CLU_009834_7_6_2"/>
<reference evidence="4 5" key="1">
    <citation type="journal article" date="2015" name="ISME J.">
        <title>Elemental sulfur and acetate can support life of a novel strictly anaerobic haloarchaeon.</title>
        <authorList>
            <person name="Sorokin D.Y."/>
            <person name="Kublanov I.V."/>
            <person name="Gavrilov S.N."/>
            <person name="Rojo D."/>
            <person name="Roman P."/>
            <person name="Golyshin P.N."/>
            <person name="Slepak V.Z."/>
            <person name="Smedile F."/>
            <person name="Ferrer M."/>
            <person name="Messina E."/>
            <person name="La Cono V."/>
            <person name="Yakimov M.M."/>
        </authorList>
    </citation>
    <scope>NUCLEOTIDE SEQUENCE [LARGE SCALE GENOMIC DNA]</scope>
    <source>
        <strain evidence="4 5">HSR2</strain>
    </source>
</reference>
<keyword evidence="2 4" id="KW-0456">Lyase</keyword>
<dbReference type="EC" id="4.2.1.17" evidence="4"/>
<keyword evidence="5" id="KW-1185">Reference proteome</keyword>
<evidence type="ECO:0000313" key="4">
    <source>
        <dbReference type="EMBL" id="AKH97225.1"/>
    </source>
</evidence>
<dbReference type="InterPro" id="IPR014748">
    <property type="entry name" value="Enoyl-CoA_hydra_C"/>
</dbReference>
<dbReference type="Gene3D" id="3.90.226.10">
    <property type="entry name" value="2-enoyl-CoA Hydratase, Chain A, domain 1"/>
    <property type="match status" value="1"/>
</dbReference>
<proteinExistence type="inferred from homology"/>
<dbReference type="CDD" id="cd06558">
    <property type="entry name" value="crotonase-like"/>
    <property type="match status" value="1"/>
</dbReference>
<dbReference type="KEGG" id="hsu:HLASF_0729"/>
<evidence type="ECO:0000313" key="5">
    <source>
        <dbReference type="Proteomes" id="UP000069906"/>
    </source>
</evidence>
<dbReference type="PATRIC" id="fig|1604004.4.peg.765"/>
<dbReference type="Gene3D" id="1.10.12.10">
    <property type="entry name" value="Lyase 2-enoyl-coa Hydratase, Chain A, domain 2"/>
    <property type="match status" value="1"/>
</dbReference>